<dbReference type="PROSITE" id="PS50995">
    <property type="entry name" value="HTH_MARR_2"/>
    <property type="match status" value="1"/>
</dbReference>
<evidence type="ECO:0000256" key="1">
    <source>
        <dbReference type="ARBA" id="ARBA00023015"/>
    </source>
</evidence>
<keyword evidence="3" id="KW-0804">Transcription</keyword>
<evidence type="ECO:0000256" key="3">
    <source>
        <dbReference type="ARBA" id="ARBA00023163"/>
    </source>
</evidence>
<dbReference type="InterPro" id="IPR039422">
    <property type="entry name" value="MarR/SlyA-like"/>
</dbReference>
<keyword evidence="6" id="KW-1185">Reference proteome</keyword>
<organism evidence="5 6">
    <name type="scientific">Sphingomonas piscis</name>
    <dbReference type="NCBI Taxonomy" id="2714943"/>
    <lineage>
        <taxon>Bacteria</taxon>
        <taxon>Pseudomonadati</taxon>
        <taxon>Pseudomonadota</taxon>
        <taxon>Alphaproteobacteria</taxon>
        <taxon>Sphingomonadales</taxon>
        <taxon>Sphingomonadaceae</taxon>
        <taxon>Sphingomonas</taxon>
    </lineage>
</organism>
<dbReference type="GO" id="GO:0003677">
    <property type="term" value="F:DNA binding"/>
    <property type="evidence" value="ECO:0007669"/>
    <property type="project" value="UniProtKB-KW"/>
</dbReference>
<dbReference type="InterPro" id="IPR036390">
    <property type="entry name" value="WH_DNA-bd_sf"/>
</dbReference>
<dbReference type="Proteomes" id="UP000503222">
    <property type="component" value="Chromosome"/>
</dbReference>
<dbReference type="Gene3D" id="1.10.10.10">
    <property type="entry name" value="Winged helix-like DNA-binding domain superfamily/Winged helix DNA-binding domain"/>
    <property type="match status" value="1"/>
</dbReference>
<dbReference type="InterPro" id="IPR000835">
    <property type="entry name" value="HTH_MarR-typ"/>
</dbReference>
<dbReference type="PRINTS" id="PR00598">
    <property type="entry name" value="HTHMARR"/>
</dbReference>
<dbReference type="GO" id="GO:0006950">
    <property type="term" value="P:response to stress"/>
    <property type="evidence" value="ECO:0007669"/>
    <property type="project" value="TreeGrafter"/>
</dbReference>
<evidence type="ECO:0000256" key="2">
    <source>
        <dbReference type="ARBA" id="ARBA00023125"/>
    </source>
</evidence>
<feature type="domain" description="HTH marR-type" evidence="4">
    <location>
        <begin position="1"/>
        <end position="133"/>
    </location>
</feature>
<name>A0A6G7YM13_9SPHN</name>
<dbReference type="InterPro" id="IPR036388">
    <property type="entry name" value="WH-like_DNA-bd_sf"/>
</dbReference>
<accession>A0A6G7YM13</accession>
<dbReference type="AlphaFoldDB" id="A0A6G7YM13"/>
<dbReference type="PANTHER" id="PTHR33164">
    <property type="entry name" value="TRANSCRIPTIONAL REGULATOR, MARR FAMILY"/>
    <property type="match status" value="1"/>
</dbReference>
<sequence>METNLLQIGETAHALRRAFDRRAAALGVTRAQWRVLVKLGRHPNLRQVELADLLDVEPITLCRIVDRLEDSGMVERRRDPADRRAWRLALTPKSEPLVGKLRLLADDLAREAFGGIEESELEQLQRALARVRENLVSGGGTTKKASNE</sequence>
<dbReference type="EMBL" id="CP049869">
    <property type="protein sequence ID" value="QIK77783.1"/>
    <property type="molecule type" value="Genomic_DNA"/>
</dbReference>
<dbReference type="GO" id="GO:0003700">
    <property type="term" value="F:DNA-binding transcription factor activity"/>
    <property type="evidence" value="ECO:0007669"/>
    <property type="project" value="InterPro"/>
</dbReference>
<evidence type="ECO:0000313" key="5">
    <source>
        <dbReference type="EMBL" id="QIK77783.1"/>
    </source>
</evidence>
<dbReference type="RefSeq" id="WP_166410178.1">
    <property type="nucleotide sequence ID" value="NZ_CP049869.1"/>
</dbReference>
<dbReference type="SUPFAM" id="SSF46785">
    <property type="entry name" value="Winged helix' DNA-binding domain"/>
    <property type="match status" value="1"/>
</dbReference>
<proteinExistence type="predicted"/>
<evidence type="ECO:0000259" key="4">
    <source>
        <dbReference type="PROSITE" id="PS50995"/>
    </source>
</evidence>
<evidence type="ECO:0000313" key="6">
    <source>
        <dbReference type="Proteomes" id="UP000503222"/>
    </source>
</evidence>
<protein>
    <submittedName>
        <fullName evidence="5">MarR family transcriptional regulator</fullName>
    </submittedName>
</protein>
<keyword evidence="2" id="KW-0238">DNA-binding</keyword>
<gene>
    <name evidence="5" type="ORF">G7077_01485</name>
</gene>
<dbReference type="KEGG" id="spii:G7077_01485"/>
<dbReference type="PANTHER" id="PTHR33164:SF64">
    <property type="entry name" value="TRANSCRIPTIONAL REGULATOR SLYA"/>
    <property type="match status" value="1"/>
</dbReference>
<dbReference type="Pfam" id="PF01047">
    <property type="entry name" value="MarR"/>
    <property type="match status" value="1"/>
</dbReference>
<keyword evidence="1" id="KW-0805">Transcription regulation</keyword>
<dbReference type="SMART" id="SM00347">
    <property type="entry name" value="HTH_MARR"/>
    <property type="match status" value="1"/>
</dbReference>
<reference evidence="5 6" key="1">
    <citation type="submission" date="2020-03" db="EMBL/GenBank/DDBJ databases">
        <title>Sphingomonas sp. nov., isolated from fish.</title>
        <authorList>
            <person name="Hyun D.-W."/>
            <person name="Bae J.-W."/>
        </authorList>
    </citation>
    <scope>NUCLEOTIDE SEQUENCE [LARGE SCALE GENOMIC DNA]</scope>
    <source>
        <strain evidence="5 6">HDW15B</strain>
    </source>
</reference>